<dbReference type="RefSeq" id="WP_346756932.1">
    <property type="nucleotide sequence ID" value="NZ_JAUJEB010000001.1"/>
</dbReference>
<protein>
    <recommendedName>
        <fullName evidence="3">Kazal-like domain-containing protein</fullName>
    </recommendedName>
</protein>
<gene>
    <name evidence="1" type="ORF">QQ020_06055</name>
</gene>
<keyword evidence="2" id="KW-1185">Reference proteome</keyword>
<evidence type="ECO:0000313" key="1">
    <source>
        <dbReference type="EMBL" id="MDN5211602.1"/>
    </source>
</evidence>
<reference evidence="1" key="1">
    <citation type="submission" date="2023-06" db="EMBL/GenBank/DDBJ databases">
        <title>Genomic of Agaribacillus aureum.</title>
        <authorList>
            <person name="Wang G."/>
        </authorList>
    </citation>
    <scope>NUCLEOTIDE SEQUENCE</scope>
    <source>
        <strain evidence="1">BMA12</strain>
    </source>
</reference>
<organism evidence="1 2">
    <name type="scientific">Agaribacillus aureus</name>
    <dbReference type="NCBI Taxonomy" id="3051825"/>
    <lineage>
        <taxon>Bacteria</taxon>
        <taxon>Pseudomonadati</taxon>
        <taxon>Bacteroidota</taxon>
        <taxon>Cytophagia</taxon>
        <taxon>Cytophagales</taxon>
        <taxon>Splendidivirgaceae</taxon>
        <taxon>Agaribacillus</taxon>
    </lineage>
</organism>
<evidence type="ECO:0000313" key="2">
    <source>
        <dbReference type="Proteomes" id="UP001172083"/>
    </source>
</evidence>
<accession>A0ABT8L1J8</accession>
<proteinExistence type="predicted"/>
<name>A0ABT8L1J8_9BACT</name>
<dbReference type="Proteomes" id="UP001172083">
    <property type="component" value="Unassembled WGS sequence"/>
</dbReference>
<evidence type="ECO:0008006" key="3">
    <source>
        <dbReference type="Google" id="ProtNLM"/>
    </source>
</evidence>
<sequence>MKRMLVVVALLTILASKFYYVIAHNNHSGANKSGDCTCLDYDAPVCVVTFSGRVVAFPNTCQALRSGFTTRQLVSCDETGTVNINAEE</sequence>
<comment type="caution">
    <text evidence="1">The sequence shown here is derived from an EMBL/GenBank/DDBJ whole genome shotgun (WGS) entry which is preliminary data.</text>
</comment>
<dbReference type="EMBL" id="JAUJEB010000001">
    <property type="protein sequence ID" value="MDN5211602.1"/>
    <property type="molecule type" value="Genomic_DNA"/>
</dbReference>